<dbReference type="EMBL" id="FSQW01000002">
    <property type="protein sequence ID" value="SIO23290.1"/>
    <property type="molecule type" value="Genomic_DNA"/>
</dbReference>
<evidence type="ECO:0000313" key="2">
    <source>
        <dbReference type="EMBL" id="SIO23290.1"/>
    </source>
</evidence>
<dbReference type="STRING" id="1123272.SAMN02745824_3460"/>
<feature type="transmembrane region" description="Helical" evidence="1">
    <location>
        <begin position="44"/>
        <end position="63"/>
    </location>
</feature>
<keyword evidence="1" id="KW-0472">Membrane</keyword>
<keyword evidence="1" id="KW-1133">Transmembrane helix</keyword>
<sequence>MTFKLLAFLLLYLALNFVLAALYVRFWSDDQLSHFYRKRFGFFPFFPVLLLMRVCQITFHLLARTIRFFFELLSGKPTYHRRKFGYYGPVRSPSRPRVATKKVINLKTVFRAKPAEKPRRVNDNETIRPVIPAKMSKY</sequence>
<dbReference type="RefSeq" id="WP_074206316.1">
    <property type="nucleotide sequence ID" value="NZ_FSQW01000002.1"/>
</dbReference>
<accession>A0A1N6HUA1</accession>
<reference evidence="3" key="1">
    <citation type="submission" date="2016-11" db="EMBL/GenBank/DDBJ databases">
        <authorList>
            <person name="Varghese N."/>
            <person name="Submissions S."/>
        </authorList>
    </citation>
    <scope>NUCLEOTIDE SEQUENCE [LARGE SCALE GENOMIC DNA]</scope>
    <source>
        <strain evidence="3">DSM 22363</strain>
    </source>
</reference>
<keyword evidence="3" id="KW-1185">Reference proteome</keyword>
<organism evidence="2 3">
    <name type="scientific">Parasphingorhabdus marina DSM 22363</name>
    <dbReference type="NCBI Taxonomy" id="1123272"/>
    <lineage>
        <taxon>Bacteria</taxon>
        <taxon>Pseudomonadati</taxon>
        <taxon>Pseudomonadota</taxon>
        <taxon>Alphaproteobacteria</taxon>
        <taxon>Sphingomonadales</taxon>
        <taxon>Sphingomonadaceae</taxon>
        <taxon>Parasphingorhabdus</taxon>
    </lineage>
</organism>
<dbReference type="Proteomes" id="UP000185192">
    <property type="component" value="Unassembled WGS sequence"/>
</dbReference>
<evidence type="ECO:0000313" key="3">
    <source>
        <dbReference type="Proteomes" id="UP000185192"/>
    </source>
</evidence>
<name>A0A1N6HUA1_9SPHN</name>
<dbReference type="AlphaFoldDB" id="A0A1N6HUA1"/>
<gene>
    <name evidence="2" type="ORF">SAMN02745824_3460</name>
</gene>
<proteinExistence type="predicted"/>
<keyword evidence="1" id="KW-0812">Transmembrane</keyword>
<protein>
    <submittedName>
        <fullName evidence="2">Uncharacterized protein</fullName>
    </submittedName>
</protein>
<evidence type="ECO:0000256" key="1">
    <source>
        <dbReference type="SAM" id="Phobius"/>
    </source>
</evidence>